<organism evidence="2 3">
    <name type="scientific">Protopolystoma xenopodis</name>
    <dbReference type="NCBI Taxonomy" id="117903"/>
    <lineage>
        <taxon>Eukaryota</taxon>
        <taxon>Metazoa</taxon>
        <taxon>Spiralia</taxon>
        <taxon>Lophotrochozoa</taxon>
        <taxon>Platyhelminthes</taxon>
        <taxon>Monogenea</taxon>
        <taxon>Polyopisthocotylea</taxon>
        <taxon>Polystomatidea</taxon>
        <taxon>Polystomatidae</taxon>
        <taxon>Protopolystoma</taxon>
    </lineage>
</organism>
<sequence length="76" mass="8729">MESETDSQIDSQTDIEATSQTFKYKYIHTFHAIRLSGPSPWRAEQASSGRPDNRGHTFSFKCTRVAIRPRPCRQRG</sequence>
<proteinExistence type="predicted"/>
<evidence type="ECO:0000256" key="1">
    <source>
        <dbReference type="SAM" id="MobiDB-lite"/>
    </source>
</evidence>
<reference evidence="2" key="1">
    <citation type="submission" date="2018-11" db="EMBL/GenBank/DDBJ databases">
        <authorList>
            <consortium name="Pathogen Informatics"/>
        </authorList>
    </citation>
    <scope>NUCLEOTIDE SEQUENCE</scope>
</reference>
<name>A0A448XRL9_9PLAT</name>
<evidence type="ECO:0000313" key="2">
    <source>
        <dbReference type="EMBL" id="VEL43163.1"/>
    </source>
</evidence>
<evidence type="ECO:0000313" key="3">
    <source>
        <dbReference type="Proteomes" id="UP000784294"/>
    </source>
</evidence>
<keyword evidence="3" id="KW-1185">Reference proteome</keyword>
<dbReference type="EMBL" id="CAAALY010279261">
    <property type="protein sequence ID" value="VEL43163.1"/>
    <property type="molecule type" value="Genomic_DNA"/>
</dbReference>
<gene>
    <name evidence="2" type="ORF">PXEA_LOCUS36603</name>
</gene>
<feature type="region of interest" description="Disordered" evidence="1">
    <location>
        <begin position="39"/>
        <end position="60"/>
    </location>
</feature>
<protein>
    <submittedName>
        <fullName evidence="2">Uncharacterized protein</fullName>
    </submittedName>
</protein>
<dbReference type="Proteomes" id="UP000784294">
    <property type="component" value="Unassembled WGS sequence"/>
</dbReference>
<dbReference type="AlphaFoldDB" id="A0A448XRL9"/>
<comment type="caution">
    <text evidence="2">The sequence shown here is derived from an EMBL/GenBank/DDBJ whole genome shotgun (WGS) entry which is preliminary data.</text>
</comment>
<accession>A0A448XRL9</accession>